<evidence type="ECO:0000256" key="2">
    <source>
        <dbReference type="ARBA" id="ARBA00022729"/>
    </source>
</evidence>
<dbReference type="GO" id="GO:0051087">
    <property type="term" value="F:protein-folding chaperone binding"/>
    <property type="evidence" value="ECO:0007669"/>
    <property type="project" value="TreeGrafter"/>
</dbReference>
<sequence length="548" mass="59615">MRLLALSSLLILAIGTSADPSAGSSLYPPGLLPLINRANTLLSSGQFGEAAKTYSEAIELSPVDYVLYYKRATAYFSSNRHSNALEDFDKVLSLTSDTFDNAFLMKAKIHTKEGNWQAARDALQRYSTKVKDDPSASSLQADISEGESASQKTVNMRRAQLWTACSEAATQVLRIASHSIDIRQHRAECNLAAGEIEGAVLDLSRLTHLTTTSTTSLMRIFRLSYFYLPPPTFSSPTSALSTLKQCLHLDPDSKQCLPAHRLIKSFDKTFAKLEKLTAAEDWRGIISLLVGSGSNKSNFLGDGFARKFEDALEANSAKEQLLDMSRPSSASILLPVGAKVSPRRKEILRAVCSAYVKIGSVRKAEPWCDALLGMDGADNDADGLAGKGEALLAREEWEEAVRTFERAFEASGRSSREILSKLQKAQRLLKQSKQKDYYKVLGVARDADQQTIKKAYRKAAIKAHPDKGGSETKMATVNEAYEVLSKPELRQRFDNGDDPNDPMSQGGGNPFGGGFADSPFSHFFQQGHSGGGGGGGGGGFQFSWGRGR</sequence>
<dbReference type="EMBL" id="GL945428">
    <property type="protein sequence ID" value="EGO30111.1"/>
    <property type="molecule type" value="Genomic_DNA"/>
</dbReference>
<evidence type="ECO:0000256" key="5">
    <source>
        <dbReference type="SAM" id="MobiDB-lite"/>
    </source>
</evidence>
<keyword evidence="4" id="KW-0802">TPR repeat</keyword>
<dbReference type="PANTHER" id="PTHR44140:SF2">
    <property type="entry name" value="LD25575P"/>
    <property type="match status" value="1"/>
</dbReference>
<evidence type="ECO:0000259" key="7">
    <source>
        <dbReference type="PROSITE" id="PS50076"/>
    </source>
</evidence>
<dbReference type="GeneID" id="18809643"/>
<dbReference type="KEGG" id="sla:SERLADRAFT_358917"/>
<dbReference type="CDD" id="cd06257">
    <property type="entry name" value="DnaJ"/>
    <property type="match status" value="1"/>
</dbReference>
<dbReference type="PROSITE" id="PS50005">
    <property type="entry name" value="TPR"/>
    <property type="match status" value="2"/>
</dbReference>
<dbReference type="RefSeq" id="XP_007311995.1">
    <property type="nucleotide sequence ID" value="XM_007311933.1"/>
</dbReference>
<gene>
    <name evidence="8" type="ORF">SERLADRAFT_358917</name>
</gene>
<dbReference type="PRINTS" id="PR00625">
    <property type="entry name" value="JDOMAIN"/>
</dbReference>
<evidence type="ECO:0000256" key="6">
    <source>
        <dbReference type="SAM" id="SignalP"/>
    </source>
</evidence>
<dbReference type="Gene3D" id="1.25.40.10">
    <property type="entry name" value="Tetratricopeptide repeat domain"/>
    <property type="match status" value="1"/>
</dbReference>
<dbReference type="InterPro" id="IPR051727">
    <property type="entry name" value="DnaJ_C3_Co-chaperones"/>
</dbReference>
<comment type="subcellular location">
    <subcellularLocation>
        <location evidence="1">Endoplasmic reticulum</location>
    </subcellularLocation>
</comment>
<dbReference type="Pfam" id="PF13432">
    <property type="entry name" value="TPR_16"/>
    <property type="match status" value="1"/>
</dbReference>
<dbReference type="Gene3D" id="1.10.287.110">
    <property type="entry name" value="DnaJ domain"/>
    <property type="match status" value="1"/>
</dbReference>
<feature type="chain" id="PRO_5003375602" description="J domain-containing protein" evidence="6">
    <location>
        <begin position="19"/>
        <end position="548"/>
    </location>
</feature>
<evidence type="ECO:0000256" key="1">
    <source>
        <dbReference type="ARBA" id="ARBA00004240"/>
    </source>
</evidence>
<dbReference type="Pfam" id="PF00226">
    <property type="entry name" value="DnaJ"/>
    <property type="match status" value="1"/>
</dbReference>
<dbReference type="InterPro" id="IPR036869">
    <property type="entry name" value="J_dom_sf"/>
</dbReference>
<dbReference type="Proteomes" id="UP000008064">
    <property type="component" value="Unassembled WGS sequence"/>
</dbReference>
<feature type="repeat" description="TPR" evidence="4">
    <location>
        <begin position="31"/>
        <end position="64"/>
    </location>
</feature>
<dbReference type="SUPFAM" id="SSF48452">
    <property type="entry name" value="TPR-like"/>
    <property type="match status" value="2"/>
</dbReference>
<dbReference type="SUPFAM" id="SSF46565">
    <property type="entry name" value="Chaperone J-domain"/>
    <property type="match status" value="1"/>
</dbReference>
<dbReference type="SMART" id="SM00028">
    <property type="entry name" value="TPR"/>
    <property type="match status" value="4"/>
</dbReference>
<organism>
    <name type="scientific">Serpula lacrymans var. lacrymans (strain S7.9)</name>
    <name type="common">Dry rot fungus</name>
    <dbReference type="NCBI Taxonomy" id="578457"/>
    <lineage>
        <taxon>Eukaryota</taxon>
        <taxon>Fungi</taxon>
        <taxon>Dikarya</taxon>
        <taxon>Basidiomycota</taxon>
        <taxon>Agaricomycotina</taxon>
        <taxon>Agaricomycetes</taxon>
        <taxon>Agaricomycetidae</taxon>
        <taxon>Boletales</taxon>
        <taxon>Coniophorineae</taxon>
        <taxon>Serpulaceae</taxon>
        <taxon>Serpula</taxon>
    </lineage>
</organism>
<dbReference type="PANTHER" id="PTHR44140">
    <property type="entry name" value="LD25575P"/>
    <property type="match status" value="1"/>
</dbReference>
<feature type="domain" description="J" evidence="7">
    <location>
        <begin position="436"/>
        <end position="497"/>
    </location>
</feature>
<dbReference type="HOGENOM" id="CLU_015935_0_1_1"/>
<dbReference type="GO" id="GO:0005783">
    <property type="term" value="C:endoplasmic reticulum"/>
    <property type="evidence" value="ECO:0007669"/>
    <property type="project" value="UniProtKB-SubCell"/>
</dbReference>
<feature type="compositionally biased region" description="Gly residues" evidence="5">
    <location>
        <begin position="528"/>
        <end position="540"/>
    </location>
</feature>
<dbReference type="InterPro" id="IPR011990">
    <property type="entry name" value="TPR-like_helical_dom_sf"/>
</dbReference>
<dbReference type="GO" id="GO:0051787">
    <property type="term" value="F:misfolded protein binding"/>
    <property type="evidence" value="ECO:0007669"/>
    <property type="project" value="TreeGrafter"/>
</dbReference>
<dbReference type="InterPro" id="IPR001623">
    <property type="entry name" value="DnaJ_domain"/>
</dbReference>
<name>F8ND25_SERL9</name>
<keyword evidence="2 6" id="KW-0732">Signal</keyword>
<keyword evidence="3" id="KW-0256">Endoplasmic reticulum</keyword>
<reference evidence="8" key="1">
    <citation type="submission" date="2011-04" db="EMBL/GenBank/DDBJ databases">
        <title>Evolution of plant cell wall degrading machinery underlies the functional diversity of forest fungi.</title>
        <authorList>
            <consortium name="US DOE Joint Genome Institute (JGI-PGF)"/>
            <person name="Eastwood D.C."/>
            <person name="Floudas D."/>
            <person name="Binder M."/>
            <person name="Majcherczyk A."/>
            <person name="Schneider P."/>
            <person name="Aerts A."/>
            <person name="Asiegbu F.O."/>
            <person name="Baker S.E."/>
            <person name="Barry K."/>
            <person name="Bendiksby M."/>
            <person name="Blumentritt M."/>
            <person name="Coutinho P.M."/>
            <person name="Cullen D."/>
            <person name="Cullen D."/>
            <person name="Gathman A."/>
            <person name="Goodell B."/>
            <person name="Henrissat B."/>
            <person name="Ihrmark K."/>
            <person name="Kauserud H."/>
            <person name="Kohler A."/>
            <person name="LaButti K."/>
            <person name="Lapidus A."/>
            <person name="Lavin J.L."/>
            <person name="Lee Y.-H."/>
            <person name="Lindquist E."/>
            <person name="Lilly W."/>
            <person name="Lucas S."/>
            <person name="Morin E."/>
            <person name="Murat C."/>
            <person name="Oguiza J.A."/>
            <person name="Park J."/>
            <person name="Pisabarro A.G."/>
            <person name="Riley R."/>
            <person name="Rosling A."/>
            <person name="Salamov A."/>
            <person name="Schmidt O."/>
            <person name="Schmutz J."/>
            <person name="Skrede I."/>
            <person name="Stenlid J."/>
            <person name="Wiebenga A."/>
            <person name="Xie X."/>
            <person name="Kues U."/>
            <person name="Hibbett D.S."/>
            <person name="Hoffmeister D."/>
            <person name="Hogberg N."/>
            <person name="Martin F."/>
            <person name="Grigoriev I.V."/>
            <person name="Watkinson S.C."/>
        </authorList>
    </citation>
    <scope>NUCLEOTIDE SEQUENCE</scope>
    <source>
        <strain evidence="8">S7.9</strain>
    </source>
</reference>
<feature type="repeat" description="TPR" evidence="4">
    <location>
        <begin position="65"/>
        <end position="98"/>
    </location>
</feature>
<dbReference type="PROSITE" id="PS50076">
    <property type="entry name" value="DNAJ_2"/>
    <property type="match status" value="1"/>
</dbReference>
<dbReference type="GO" id="GO:0034975">
    <property type="term" value="P:protein folding in endoplasmic reticulum"/>
    <property type="evidence" value="ECO:0007669"/>
    <property type="project" value="TreeGrafter"/>
</dbReference>
<protein>
    <recommendedName>
        <fullName evidence="7">J domain-containing protein</fullName>
    </recommendedName>
</protein>
<evidence type="ECO:0000313" key="8">
    <source>
        <dbReference type="EMBL" id="EGO30111.1"/>
    </source>
</evidence>
<feature type="region of interest" description="Disordered" evidence="5">
    <location>
        <begin position="491"/>
        <end position="548"/>
    </location>
</feature>
<dbReference type="SMART" id="SM00271">
    <property type="entry name" value="DnaJ"/>
    <property type="match status" value="1"/>
</dbReference>
<feature type="signal peptide" evidence="6">
    <location>
        <begin position="1"/>
        <end position="18"/>
    </location>
</feature>
<feature type="compositionally biased region" description="Gly residues" evidence="5">
    <location>
        <begin position="505"/>
        <end position="515"/>
    </location>
</feature>
<dbReference type="InterPro" id="IPR019734">
    <property type="entry name" value="TPR_rpt"/>
</dbReference>
<evidence type="ECO:0000256" key="4">
    <source>
        <dbReference type="PROSITE-ProRule" id="PRU00339"/>
    </source>
</evidence>
<dbReference type="OrthoDB" id="1726119at2759"/>
<proteinExistence type="predicted"/>
<accession>F8ND25</accession>
<dbReference type="AlphaFoldDB" id="F8ND25"/>
<evidence type="ECO:0000256" key="3">
    <source>
        <dbReference type="ARBA" id="ARBA00022824"/>
    </source>
</evidence>